<keyword evidence="2" id="KW-1185">Reference proteome</keyword>
<evidence type="ECO:0000313" key="2">
    <source>
        <dbReference type="Proteomes" id="UP000199665"/>
    </source>
</evidence>
<name>A0ABY0XRR8_9PSED</name>
<reference evidence="1 2" key="1">
    <citation type="submission" date="2016-10" db="EMBL/GenBank/DDBJ databases">
        <authorList>
            <person name="Varghese N."/>
            <person name="Submissions S."/>
        </authorList>
    </citation>
    <scope>NUCLEOTIDE SEQUENCE [LARGE SCALE GENOMIC DNA]</scope>
    <source>
        <strain evidence="1 2">DSM 18327</strain>
    </source>
</reference>
<gene>
    <name evidence="1" type="ORF">SAMN05216205_1197</name>
</gene>
<comment type="caution">
    <text evidence="1">The sequence shown here is derived from an EMBL/GenBank/DDBJ whole genome shotgun (WGS) entry which is preliminary data.</text>
</comment>
<dbReference type="Proteomes" id="UP000199665">
    <property type="component" value="Unassembled WGS sequence"/>
</dbReference>
<evidence type="ECO:0000313" key="1">
    <source>
        <dbReference type="EMBL" id="SEB99913.1"/>
    </source>
</evidence>
<organism evidence="1 2">
    <name type="scientific">Pseudomonas mohnii</name>
    <dbReference type="NCBI Taxonomy" id="395600"/>
    <lineage>
        <taxon>Bacteria</taxon>
        <taxon>Pseudomonadati</taxon>
        <taxon>Pseudomonadota</taxon>
        <taxon>Gammaproteobacteria</taxon>
        <taxon>Pseudomonadales</taxon>
        <taxon>Pseudomonadaceae</taxon>
        <taxon>Pseudomonas</taxon>
    </lineage>
</organism>
<sequence length="128" mass="14095">MEFYDEMAQMTLDMMAEFGRPLTLRRTIAGKYDTSIGKNRPGVVEEQVITTIVRPASQGTVQAFDQKFQEGTLIESNIRALKIAAKGMLWPPAPGHVVILDGEEWKVIGVTPVSPAGIDLLYSASVMR</sequence>
<dbReference type="RefSeq" id="WP_090463434.1">
    <property type="nucleotide sequence ID" value="NZ_FNRV01000001.1"/>
</dbReference>
<proteinExistence type="predicted"/>
<dbReference type="EMBL" id="FNRV01000001">
    <property type="protein sequence ID" value="SEB99913.1"/>
    <property type="molecule type" value="Genomic_DNA"/>
</dbReference>
<accession>A0ABY0XRR8</accession>
<protein>
    <submittedName>
        <fullName evidence="1">Uncharacterized protein</fullName>
    </submittedName>
</protein>